<keyword evidence="3" id="KW-0378">Hydrolase</keyword>
<evidence type="ECO:0000256" key="4">
    <source>
        <dbReference type="ARBA" id="ARBA00023098"/>
    </source>
</evidence>
<comment type="similarity">
    <text evidence="1">Belongs to the C/M/P thioester hydrolase family.</text>
</comment>
<evidence type="ECO:0000259" key="6">
    <source>
        <dbReference type="Pfam" id="PF13622"/>
    </source>
</evidence>
<comment type="subunit">
    <text evidence="2">Homotetramer.</text>
</comment>
<dbReference type="PANTHER" id="PTHR11066">
    <property type="entry name" value="ACYL-COA THIOESTERASE"/>
    <property type="match status" value="1"/>
</dbReference>
<gene>
    <name evidence="7" type="ORF">THASP1DRAFT_30255</name>
</gene>
<dbReference type="GO" id="GO:0009062">
    <property type="term" value="P:fatty acid catabolic process"/>
    <property type="evidence" value="ECO:0007669"/>
    <property type="project" value="TreeGrafter"/>
</dbReference>
<feature type="domain" description="Acyl-CoA thioesterase 2 C-terminal" evidence="5">
    <location>
        <begin position="192"/>
        <end position="304"/>
    </location>
</feature>
<evidence type="ECO:0000256" key="1">
    <source>
        <dbReference type="ARBA" id="ARBA00006538"/>
    </source>
</evidence>
<evidence type="ECO:0000256" key="2">
    <source>
        <dbReference type="ARBA" id="ARBA00011881"/>
    </source>
</evidence>
<feature type="domain" description="Acyl-CoA thioesterase-like N-terminal HotDog" evidence="6">
    <location>
        <begin position="36"/>
        <end position="119"/>
    </location>
</feature>
<dbReference type="CDD" id="cd03445">
    <property type="entry name" value="Thioesterase_II_repeat2"/>
    <property type="match status" value="1"/>
</dbReference>
<dbReference type="InterPro" id="IPR042171">
    <property type="entry name" value="Acyl-CoA_hotdog"/>
</dbReference>
<dbReference type="Gene3D" id="2.40.160.210">
    <property type="entry name" value="Acyl-CoA thioesterase, double hotdog domain"/>
    <property type="match status" value="1"/>
</dbReference>
<name>A0A4P9XPL5_9FUNG</name>
<evidence type="ECO:0000313" key="7">
    <source>
        <dbReference type="EMBL" id="RKP07938.1"/>
    </source>
</evidence>
<evidence type="ECO:0000256" key="3">
    <source>
        <dbReference type="ARBA" id="ARBA00022801"/>
    </source>
</evidence>
<dbReference type="STRING" id="78915.A0A4P9XPL5"/>
<accession>A0A4P9XPL5</accession>
<protein>
    <submittedName>
        <fullName evidence="7">Thioesterase-like superfamily-domain-containing protein</fullName>
    </submittedName>
</protein>
<dbReference type="CDD" id="cd03444">
    <property type="entry name" value="Thioesterase_II_repeat1"/>
    <property type="match status" value="1"/>
</dbReference>
<keyword evidence="8" id="KW-1185">Reference proteome</keyword>
<keyword evidence="4" id="KW-0443">Lipid metabolism</keyword>
<dbReference type="GO" id="GO:0005782">
    <property type="term" value="C:peroxisomal matrix"/>
    <property type="evidence" value="ECO:0007669"/>
    <property type="project" value="TreeGrafter"/>
</dbReference>
<dbReference type="OrthoDB" id="68328at2759"/>
<evidence type="ECO:0000313" key="8">
    <source>
        <dbReference type="Proteomes" id="UP000271241"/>
    </source>
</evidence>
<dbReference type="Pfam" id="PF02551">
    <property type="entry name" value="Acyl_CoA_thio"/>
    <property type="match status" value="1"/>
</dbReference>
<dbReference type="Pfam" id="PF13622">
    <property type="entry name" value="4HBT_3"/>
    <property type="match status" value="1"/>
</dbReference>
<dbReference type="Proteomes" id="UP000271241">
    <property type="component" value="Unassembled WGS sequence"/>
</dbReference>
<dbReference type="FunFam" id="2.40.160.210:FF:000001">
    <property type="entry name" value="Acyl-CoA thioesterase II"/>
    <property type="match status" value="1"/>
</dbReference>
<dbReference type="GO" id="GO:0047617">
    <property type="term" value="F:fatty acyl-CoA hydrolase activity"/>
    <property type="evidence" value="ECO:0007669"/>
    <property type="project" value="InterPro"/>
</dbReference>
<proteinExistence type="inferred from homology"/>
<dbReference type="InterPro" id="IPR025652">
    <property type="entry name" value="TesB_C"/>
</dbReference>
<evidence type="ECO:0000259" key="5">
    <source>
        <dbReference type="Pfam" id="PF02551"/>
    </source>
</evidence>
<dbReference type="InterPro" id="IPR029069">
    <property type="entry name" value="HotDog_dom_sf"/>
</dbReference>
<reference evidence="8" key="1">
    <citation type="journal article" date="2018" name="Nat. Microbiol.">
        <title>Leveraging single-cell genomics to expand the fungal tree of life.</title>
        <authorList>
            <person name="Ahrendt S.R."/>
            <person name="Quandt C.A."/>
            <person name="Ciobanu D."/>
            <person name="Clum A."/>
            <person name="Salamov A."/>
            <person name="Andreopoulos B."/>
            <person name="Cheng J.F."/>
            <person name="Woyke T."/>
            <person name="Pelin A."/>
            <person name="Henrissat B."/>
            <person name="Reynolds N.K."/>
            <person name="Benny G.L."/>
            <person name="Smith M.E."/>
            <person name="James T.Y."/>
            <person name="Grigoriev I.V."/>
        </authorList>
    </citation>
    <scope>NUCLEOTIDE SEQUENCE [LARGE SCALE GENOMIC DNA]</scope>
    <source>
        <strain evidence="8">RSA 1356</strain>
    </source>
</reference>
<dbReference type="SUPFAM" id="SSF54637">
    <property type="entry name" value="Thioesterase/thiol ester dehydrase-isomerase"/>
    <property type="match status" value="2"/>
</dbReference>
<dbReference type="PANTHER" id="PTHR11066:SF34">
    <property type="entry name" value="ACYL-COENZYME A THIOESTERASE 8"/>
    <property type="match status" value="1"/>
</dbReference>
<dbReference type="InterPro" id="IPR003703">
    <property type="entry name" value="Acyl_CoA_thio"/>
</dbReference>
<dbReference type="EMBL" id="KZ992656">
    <property type="protein sequence ID" value="RKP07938.1"/>
    <property type="molecule type" value="Genomic_DNA"/>
</dbReference>
<organism evidence="7 8">
    <name type="scientific">Thamnocephalis sphaerospora</name>
    <dbReference type="NCBI Taxonomy" id="78915"/>
    <lineage>
        <taxon>Eukaryota</taxon>
        <taxon>Fungi</taxon>
        <taxon>Fungi incertae sedis</taxon>
        <taxon>Zoopagomycota</taxon>
        <taxon>Zoopagomycotina</taxon>
        <taxon>Zoopagomycetes</taxon>
        <taxon>Zoopagales</taxon>
        <taxon>Sigmoideomycetaceae</taxon>
        <taxon>Thamnocephalis</taxon>
    </lineage>
</organism>
<dbReference type="InterPro" id="IPR049449">
    <property type="entry name" value="TesB_ACOT8-like_N"/>
</dbReference>
<sequence>MSDSSDNAPQRALIEAFLELEEIEPNLYRSGTEHLWLPPRARGVFGGQVVGQALAAATKTVSASFVVHSLHTYFLLAGDQAVPIIYHVQRVRDGKSFATRTVKASQKGRCIFTCTCSFQVPEESHHEYQVPMPNAPDPESLRNHKDILVDWMQLKGMPPQLYEELQIRLDDPAPIDIRQTVEPTLKDWLSPKKQDPHKMIWMRATGKLNNDPHLHQCVLAYSTDHQLLWSGALPLGVNTFSRPERVNMIASLDHTVWFHAPVRADEWLLYVMDGDRVAGNRAFVRGRVYSQDGRLVASVAQEGLIRVGPAPSTSKSQESKL</sequence>
<dbReference type="AlphaFoldDB" id="A0A4P9XPL5"/>
<dbReference type="GO" id="GO:0006637">
    <property type="term" value="P:acyl-CoA metabolic process"/>
    <property type="evidence" value="ECO:0007669"/>
    <property type="project" value="InterPro"/>
</dbReference>